<evidence type="ECO:0000313" key="2">
    <source>
        <dbReference type="EMBL" id="QBG34463.1"/>
    </source>
</evidence>
<feature type="transmembrane region" description="Helical" evidence="1">
    <location>
        <begin position="78"/>
        <end position="97"/>
    </location>
</feature>
<keyword evidence="1" id="KW-0812">Transmembrane</keyword>
<dbReference type="AlphaFoldDB" id="A0A4P6P0N1"/>
<keyword evidence="3" id="KW-1185">Reference proteome</keyword>
<organism evidence="2 3">
    <name type="scientific">Litorilituus sediminis</name>
    <dbReference type="NCBI Taxonomy" id="718192"/>
    <lineage>
        <taxon>Bacteria</taxon>
        <taxon>Pseudomonadati</taxon>
        <taxon>Pseudomonadota</taxon>
        <taxon>Gammaproteobacteria</taxon>
        <taxon>Alteromonadales</taxon>
        <taxon>Colwelliaceae</taxon>
        <taxon>Litorilituus</taxon>
    </lineage>
</organism>
<sequence length="282" mass="30892">MSEKISVVQVGGSIEQAVKGDYAIDTKQVLSQAWQQTLKARVSINLGLGFSLILGMLVSYIASGYLGGIEAVFQDPQASMILNILVTVVIWPFMAGVEMMGVLHSIGMKTKPSMIFSFLKRGSWVAICALLTSSLISLGLQLLILPGIFLAVVLSLTIPLVVEKQLSPVKAIVISVQALRFKWFQLMTLYLVLIMCFLALLFPMALLVESSIAPVGVVIFLFGMTYLAPWYYNVKGILYRDIFGIQVASNNPEKVIENTANASQNIKKTQKDEQNSDDTFSA</sequence>
<dbReference type="RefSeq" id="WP_130598693.1">
    <property type="nucleotide sequence ID" value="NZ_CP034759.1"/>
</dbReference>
<protein>
    <submittedName>
        <fullName evidence="2">Uncharacterized protein</fullName>
    </submittedName>
</protein>
<reference evidence="2 3" key="1">
    <citation type="submission" date="2018-12" db="EMBL/GenBank/DDBJ databases">
        <title>Complete genome of Litorilituus sediminis.</title>
        <authorList>
            <person name="Liu A."/>
            <person name="Rong J."/>
        </authorList>
    </citation>
    <scope>NUCLEOTIDE SEQUENCE [LARGE SCALE GENOMIC DNA]</scope>
    <source>
        <strain evidence="2 3">JCM 17549</strain>
    </source>
</reference>
<dbReference type="InterPro" id="IPR010380">
    <property type="entry name" value="DUF975"/>
</dbReference>
<gene>
    <name evidence="2" type="ORF">EMK97_01280</name>
</gene>
<feature type="transmembrane region" description="Helical" evidence="1">
    <location>
        <begin position="183"/>
        <end position="206"/>
    </location>
</feature>
<accession>A0A4P6P0N1</accession>
<evidence type="ECO:0000256" key="1">
    <source>
        <dbReference type="SAM" id="Phobius"/>
    </source>
</evidence>
<dbReference type="OrthoDB" id="5915045at2"/>
<feature type="transmembrane region" description="Helical" evidence="1">
    <location>
        <begin position="118"/>
        <end position="136"/>
    </location>
</feature>
<feature type="transmembrane region" description="Helical" evidence="1">
    <location>
        <begin position="212"/>
        <end position="232"/>
    </location>
</feature>
<name>A0A4P6P0N1_9GAMM</name>
<keyword evidence="1" id="KW-1133">Transmembrane helix</keyword>
<dbReference type="Proteomes" id="UP000290244">
    <property type="component" value="Chromosome"/>
</dbReference>
<feature type="transmembrane region" description="Helical" evidence="1">
    <location>
        <begin position="142"/>
        <end position="162"/>
    </location>
</feature>
<dbReference type="KEGG" id="lsd:EMK97_01280"/>
<dbReference type="PANTHER" id="PTHR40076">
    <property type="entry name" value="MEMBRANE PROTEIN-RELATED"/>
    <property type="match status" value="1"/>
</dbReference>
<proteinExistence type="predicted"/>
<dbReference type="PANTHER" id="PTHR40076:SF1">
    <property type="entry name" value="MEMBRANE PROTEIN"/>
    <property type="match status" value="1"/>
</dbReference>
<evidence type="ECO:0000313" key="3">
    <source>
        <dbReference type="Proteomes" id="UP000290244"/>
    </source>
</evidence>
<feature type="transmembrane region" description="Helical" evidence="1">
    <location>
        <begin position="44"/>
        <end position="66"/>
    </location>
</feature>
<dbReference type="EMBL" id="CP034759">
    <property type="protein sequence ID" value="QBG34463.1"/>
    <property type="molecule type" value="Genomic_DNA"/>
</dbReference>
<keyword evidence="1" id="KW-0472">Membrane</keyword>